<dbReference type="Gene3D" id="3.40.630.30">
    <property type="match status" value="1"/>
</dbReference>
<name>A0ABY9HS72_9ACTN</name>
<dbReference type="Proteomes" id="UP001239522">
    <property type="component" value="Chromosome"/>
</dbReference>
<protein>
    <submittedName>
        <fullName evidence="2">GNAT family N-acetyltransferase</fullName>
        <ecNumber evidence="2">2.3.1.-</ecNumber>
    </submittedName>
</protein>
<dbReference type="InterPro" id="IPR016181">
    <property type="entry name" value="Acyl_CoA_acyltransferase"/>
</dbReference>
<evidence type="ECO:0000313" key="2">
    <source>
        <dbReference type="EMBL" id="WLQ37403.1"/>
    </source>
</evidence>
<organism evidence="2 3">
    <name type="scientific">Streptomyces castrisilvae</name>
    <dbReference type="NCBI Taxonomy" id="3033811"/>
    <lineage>
        <taxon>Bacteria</taxon>
        <taxon>Bacillati</taxon>
        <taxon>Actinomycetota</taxon>
        <taxon>Actinomycetes</taxon>
        <taxon>Kitasatosporales</taxon>
        <taxon>Streptomycetaceae</taxon>
        <taxon>Streptomyces</taxon>
    </lineage>
</organism>
<keyword evidence="2" id="KW-0808">Transferase</keyword>
<keyword evidence="2" id="KW-0012">Acyltransferase</keyword>
<reference evidence="2 3" key="1">
    <citation type="submission" date="2023-03" db="EMBL/GenBank/DDBJ databases">
        <title>Isolation and description of six Streptomyces strains from soil environments, able to metabolize different microbial glucans.</title>
        <authorList>
            <person name="Widen T."/>
            <person name="Larsbrink J."/>
        </authorList>
    </citation>
    <scope>NUCLEOTIDE SEQUENCE [LARGE SCALE GENOMIC DNA]</scope>
    <source>
        <strain evidence="2 3">Mut1</strain>
    </source>
</reference>
<dbReference type="InterPro" id="IPR000182">
    <property type="entry name" value="GNAT_dom"/>
</dbReference>
<feature type="domain" description="N-acetyltransferase" evidence="1">
    <location>
        <begin position="107"/>
        <end position="244"/>
    </location>
</feature>
<gene>
    <name evidence="2" type="ORF">P8A18_29950</name>
</gene>
<dbReference type="PROSITE" id="PS51186">
    <property type="entry name" value="GNAT"/>
    <property type="match status" value="1"/>
</dbReference>
<keyword evidence="3" id="KW-1185">Reference proteome</keyword>
<dbReference type="SUPFAM" id="SSF55729">
    <property type="entry name" value="Acyl-CoA N-acyltransferases (Nat)"/>
    <property type="match status" value="1"/>
</dbReference>
<accession>A0ABY9HS72</accession>
<dbReference type="GO" id="GO:0016746">
    <property type="term" value="F:acyltransferase activity"/>
    <property type="evidence" value="ECO:0007669"/>
    <property type="project" value="UniProtKB-KW"/>
</dbReference>
<dbReference type="RefSeq" id="WP_306059594.1">
    <property type="nucleotide sequence ID" value="NZ_CP120997.1"/>
</dbReference>
<evidence type="ECO:0000313" key="3">
    <source>
        <dbReference type="Proteomes" id="UP001239522"/>
    </source>
</evidence>
<proteinExistence type="predicted"/>
<dbReference type="EC" id="2.3.1.-" evidence="2"/>
<dbReference type="EMBL" id="CP120997">
    <property type="protein sequence ID" value="WLQ37403.1"/>
    <property type="molecule type" value="Genomic_DNA"/>
</dbReference>
<dbReference type="InterPro" id="IPR027365">
    <property type="entry name" value="GNAT_acetyltra_YdfB-like"/>
</dbReference>
<sequence>MDDDALMAGARRLWETLAGVPVSFARSGGPVVVTAPASALAPPSWVGTVLLGDAALVTAPTDAVAREVRRALAGVPARSLTEPSVVSGVLAVAGVLGPATLAYLSADDFLPYEPPGVTVEHLPAHHTGLPRLLASVSEEDAGECGLDETSPAFVVRDGDAVVAAAGHSDWPGGTAHLCVLTAPHARGRGLARAVASAATAHALAEGRLPQWRARLEASRRVARAIGFRELGSQLSVRPGSAASS</sequence>
<dbReference type="Pfam" id="PF12746">
    <property type="entry name" value="GNAT_acetyltran"/>
    <property type="match status" value="1"/>
</dbReference>
<evidence type="ECO:0000259" key="1">
    <source>
        <dbReference type="PROSITE" id="PS51186"/>
    </source>
</evidence>